<comment type="similarity">
    <text evidence="10">Belongs to the adenylate cyclase family. DacA/CdaA subfamily.</text>
</comment>
<dbReference type="InterPro" id="IPR045585">
    <property type="entry name" value="CdaA_N"/>
</dbReference>
<dbReference type="Pfam" id="PF02457">
    <property type="entry name" value="DAC"/>
    <property type="match status" value="1"/>
</dbReference>
<dbReference type="AlphaFoldDB" id="A0AAU7VM26"/>
<keyword evidence="4 10" id="KW-0812">Transmembrane</keyword>
<feature type="transmembrane region" description="Helical" evidence="10">
    <location>
        <begin position="67"/>
        <end position="87"/>
    </location>
</feature>
<dbReference type="PANTHER" id="PTHR34185">
    <property type="entry name" value="DIADENYLATE CYCLASE"/>
    <property type="match status" value="1"/>
</dbReference>
<comment type="function">
    <text evidence="10">Catalyzes the condensation of 2 ATP molecules into cyclic di-AMP (c-di-AMP), a second messenger used to regulate differing processes in different bacteria.</text>
</comment>
<dbReference type="PIRSF" id="PIRSF004793">
    <property type="entry name" value="UCP004793"/>
    <property type="match status" value="1"/>
</dbReference>
<dbReference type="FunFam" id="3.40.1700.10:FF:000002">
    <property type="entry name" value="Diadenylate cyclase"/>
    <property type="match status" value="1"/>
</dbReference>
<keyword evidence="9 10" id="KW-0472">Membrane</keyword>
<proteinExistence type="inferred from homology"/>
<evidence type="ECO:0000256" key="2">
    <source>
        <dbReference type="ARBA" id="ARBA00022475"/>
    </source>
</evidence>
<gene>
    <name evidence="12" type="primary">cdaA</name>
    <name evidence="10" type="synonym">dacA</name>
    <name evidence="12" type="ORF">PRVXT_000220</name>
</gene>
<comment type="catalytic activity">
    <reaction evidence="1 10">
        <text>2 ATP = 3',3'-c-di-AMP + 2 diphosphate</text>
        <dbReference type="Rhea" id="RHEA:35655"/>
        <dbReference type="ChEBI" id="CHEBI:30616"/>
        <dbReference type="ChEBI" id="CHEBI:33019"/>
        <dbReference type="ChEBI" id="CHEBI:71500"/>
        <dbReference type="EC" id="2.7.7.85"/>
    </reaction>
</comment>
<evidence type="ECO:0000256" key="6">
    <source>
        <dbReference type="ARBA" id="ARBA00022741"/>
    </source>
</evidence>
<dbReference type="InterPro" id="IPR003390">
    <property type="entry name" value="DNA_integrity_scan_DisA_N"/>
</dbReference>
<dbReference type="GO" id="GO:0005524">
    <property type="term" value="F:ATP binding"/>
    <property type="evidence" value="ECO:0007669"/>
    <property type="project" value="UniProtKB-UniRule"/>
</dbReference>
<dbReference type="InterPro" id="IPR034701">
    <property type="entry name" value="CdaA"/>
</dbReference>
<evidence type="ECO:0000256" key="1">
    <source>
        <dbReference type="ARBA" id="ARBA00000877"/>
    </source>
</evidence>
<evidence type="ECO:0000256" key="9">
    <source>
        <dbReference type="ARBA" id="ARBA00023136"/>
    </source>
</evidence>
<sequence length="268" mass="30145">MWQYITTVFQQLRVWDVVDIAIVAFVIYKLAMLIRGTRAVQLIKGLAVLLIVTLLSDWMGLNTINWLLNQGLTVGFVALPIIFYPELRRALEQLGRGKFFKTSYLQPEQLEDAIGEVTESVIYMSKKKRGALIVWEQETGLSEHAESGIEIDAKTTSQLINNIFYDKAPLHDGAVIIRGDRVVAASCYLPLSDNTGISTELGTRHRAGLGISEQSDAVVIIVSEETGAISIAKNGKFTRYLDEKTLREMLISELQKNQQKQTNIFPWR</sequence>
<evidence type="ECO:0000256" key="10">
    <source>
        <dbReference type="HAMAP-Rule" id="MF_01499"/>
    </source>
</evidence>
<feature type="domain" description="DAC" evidence="11">
    <location>
        <begin position="84"/>
        <end position="243"/>
    </location>
</feature>
<protein>
    <recommendedName>
        <fullName evidence="10">Diadenylate cyclase</fullName>
        <shortName evidence="10">DAC</shortName>
        <ecNumber evidence="10">2.7.7.85</ecNumber>
    </recommendedName>
    <alternativeName>
        <fullName evidence="10">Cyclic-di-AMP synthase</fullName>
        <shortName evidence="10">c-di-AMP synthase</shortName>
    </alternativeName>
</protein>
<evidence type="ECO:0000256" key="8">
    <source>
        <dbReference type="ARBA" id="ARBA00022989"/>
    </source>
</evidence>
<evidence type="ECO:0000256" key="3">
    <source>
        <dbReference type="ARBA" id="ARBA00022679"/>
    </source>
</evidence>
<keyword evidence="7 10" id="KW-0067">ATP-binding</keyword>
<dbReference type="EMBL" id="CP158367">
    <property type="protein sequence ID" value="XBX75114.1"/>
    <property type="molecule type" value="Genomic_DNA"/>
</dbReference>
<comment type="subunit">
    <text evidence="10">Probably a homodimer.</text>
</comment>
<dbReference type="PANTHER" id="PTHR34185:SF1">
    <property type="entry name" value="DIADENYLATE CYCLASE"/>
    <property type="match status" value="1"/>
</dbReference>
<dbReference type="HAMAP" id="MF_01499">
    <property type="entry name" value="DacA"/>
    <property type="match status" value="1"/>
</dbReference>
<feature type="transmembrane region" description="Helical" evidence="10">
    <location>
        <begin position="42"/>
        <end position="61"/>
    </location>
</feature>
<reference evidence="12" key="1">
    <citation type="journal article" date="2013" name="Extremophiles">
        <title>Proteinivorax tanatarense gen. nov., sp. nov., an anaerobic, haloalkaliphilic, proteolytic bacterium isolated from a decaying algal bloom, and proposal of Proteinivoraceae fam. nov.</title>
        <authorList>
            <person name="Kevbrin V."/>
            <person name="Boltyanskaya Y."/>
            <person name="Zhilina T."/>
            <person name="Kolganova T."/>
            <person name="Lavrentjeva E."/>
            <person name="Kuznetsov B."/>
        </authorList>
    </citation>
    <scope>NUCLEOTIDE SEQUENCE</scope>
    <source>
        <strain evidence="12">Z-910T</strain>
    </source>
</reference>
<organism evidence="12">
    <name type="scientific">Proteinivorax tanatarense</name>
    <dbReference type="NCBI Taxonomy" id="1260629"/>
    <lineage>
        <taxon>Bacteria</taxon>
        <taxon>Bacillati</taxon>
        <taxon>Bacillota</taxon>
        <taxon>Clostridia</taxon>
        <taxon>Eubacteriales</taxon>
        <taxon>Proteinivoracaceae</taxon>
        <taxon>Proteinivorax</taxon>
    </lineage>
</organism>
<dbReference type="GO" id="GO:0004016">
    <property type="term" value="F:adenylate cyclase activity"/>
    <property type="evidence" value="ECO:0007669"/>
    <property type="project" value="UniProtKB-UniRule"/>
</dbReference>
<dbReference type="RefSeq" id="WP_350343861.1">
    <property type="nucleotide sequence ID" value="NZ_CP158367.1"/>
</dbReference>
<evidence type="ECO:0000256" key="4">
    <source>
        <dbReference type="ARBA" id="ARBA00022692"/>
    </source>
</evidence>
<dbReference type="PROSITE" id="PS51794">
    <property type="entry name" value="DAC"/>
    <property type="match status" value="1"/>
</dbReference>
<keyword evidence="5 10" id="KW-0548">Nucleotidyltransferase</keyword>
<dbReference type="Pfam" id="PF19293">
    <property type="entry name" value="CdaA_N"/>
    <property type="match status" value="1"/>
</dbReference>
<dbReference type="SUPFAM" id="SSF143597">
    <property type="entry name" value="YojJ-like"/>
    <property type="match status" value="1"/>
</dbReference>
<evidence type="ECO:0000259" key="11">
    <source>
        <dbReference type="PROSITE" id="PS51794"/>
    </source>
</evidence>
<feature type="transmembrane region" description="Helical" evidence="10">
    <location>
        <begin position="12"/>
        <end position="30"/>
    </location>
</feature>
<dbReference type="Gene3D" id="3.40.1700.10">
    <property type="entry name" value="DNA integrity scanning protein, DisA, N-terminal domain"/>
    <property type="match status" value="1"/>
</dbReference>
<dbReference type="GO" id="GO:0006171">
    <property type="term" value="P:cAMP biosynthetic process"/>
    <property type="evidence" value="ECO:0007669"/>
    <property type="project" value="InterPro"/>
</dbReference>
<dbReference type="EC" id="2.7.7.85" evidence="10"/>
<keyword evidence="6 10" id="KW-0547">Nucleotide-binding</keyword>
<dbReference type="NCBIfam" id="TIGR00159">
    <property type="entry name" value="diadenylate cyclase CdaA"/>
    <property type="match status" value="1"/>
</dbReference>
<evidence type="ECO:0000313" key="12">
    <source>
        <dbReference type="EMBL" id="XBX75114.1"/>
    </source>
</evidence>
<dbReference type="GO" id="GO:0106408">
    <property type="term" value="F:diadenylate cyclase activity"/>
    <property type="evidence" value="ECO:0007669"/>
    <property type="project" value="UniProtKB-EC"/>
</dbReference>
<dbReference type="InterPro" id="IPR050338">
    <property type="entry name" value="DisA"/>
</dbReference>
<dbReference type="InterPro" id="IPR014046">
    <property type="entry name" value="C-di-AMP_synthase"/>
</dbReference>
<keyword evidence="8 10" id="KW-1133">Transmembrane helix</keyword>
<accession>A0AAU7VM26</accession>
<reference evidence="12" key="2">
    <citation type="submission" date="2024-06" db="EMBL/GenBank/DDBJ databases">
        <authorList>
            <person name="Petrova K.O."/>
            <person name="Toshchakov S.V."/>
            <person name="Boltjanskaja Y.V."/>
            <person name="Kevbrin V."/>
        </authorList>
    </citation>
    <scope>NUCLEOTIDE SEQUENCE</scope>
    <source>
        <strain evidence="12">Z-910T</strain>
    </source>
</reference>
<comment type="caution">
    <text evidence="10">Lacks conserved residue(s) required for the propagation of feature annotation.</text>
</comment>
<keyword evidence="3 10" id="KW-0808">Transferase</keyword>
<evidence type="ECO:0000256" key="7">
    <source>
        <dbReference type="ARBA" id="ARBA00022840"/>
    </source>
</evidence>
<dbReference type="InterPro" id="IPR036888">
    <property type="entry name" value="DNA_integrity_DisA_N_sf"/>
</dbReference>
<keyword evidence="2 10" id="KW-1003">Cell membrane</keyword>
<evidence type="ECO:0000256" key="5">
    <source>
        <dbReference type="ARBA" id="ARBA00022695"/>
    </source>
</evidence>
<name>A0AAU7VM26_9FIRM</name>